<keyword evidence="4" id="KW-0274">FAD</keyword>
<name>A0A2T0U8A4_9MICO</name>
<protein>
    <submittedName>
        <fullName evidence="8">Cation diffusion facilitator CzcD-associated flavoprotein CzcO</fullName>
    </submittedName>
</protein>
<keyword evidence="5" id="KW-0521">NADP</keyword>
<keyword evidence="6" id="KW-0560">Oxidoreductase</keyword>
<evidence type="ECO:0000313" key="9">
    <source>
        <dbReference type="Proteomes" id="UP000237822"/>
    </source>
</evidence>
<evidence type="ECO:0000313" key="8">
    <source>
        <dbReference type="EMBL" id="PRY54139.1"/>
    </source>
</evidence>
<dbReference type="SUPFAM" id="SSF51905">
    <property type="entry name" value="FAD/NAD(P)-binding domain"/>
    <property type="match status" value="2"/>
</dbReference>
<evidence type="ECO:0000256" key="3">
    <source>
        <dbReference type="ARBA" id="ARBA00022630"/>
    </source>
</evidence>
<dbReference type="InterPro" id="IPR020946">
    <property type="entry name" value="Flavin_mOase-like"/>
</dbReference>
<dbReference type="Pfam" id="PF00743">
    <property type="entry name" value="FMO-like"/>
    <property type="match status" value="1"/>
</dbReference>
<dbReference type="AlphaFoldDB" id="A0A2T0U8A4"/>
<comment type="caution">
    <text evidence="8">The sequence shown here is derived from an EMBL/GenBank/DDBJ whole genome shotgun (WGS) entry which is preliminary data.</text>
</comment>
<dbReference type="GO" id="GO:0050660">
    <property type="term" value="F:flavin adenine dinucleotide binding"/>
    <property type="evidence" value="ECO:0007669"/>
    <property type="project" value="InterPro"/>
</dbReference>
<dbReference type="InterPro" id="IPR051820">
    <property type="entry name" value="FAD-binding_MO"/>
</dbReference>
<keyword evidence="3" id="KW-0285">Flavoprotein</keyword>
<evidence type="ECO:0000256" key="6">
    <source>
        <dbReference type="ARBA" id="ARBA00023002"/>
    </source>
</evidence>
<proteinExistence type="inferred from homology"/>
<comment type="cofactor">
    <cofactor evidence="1">
        <name>FAD</name>
        <dbReference type="ChEBI" id="CHEBI:57692"/>
    </cofactor>
</comment>
<dbReference type="InterPro" id="IPR036188">
    <property type="entry name" value="FAD/NAD-bd_sf"/>
</dbReference>
<accession>A0A2T0U8A4</accession>
<evidence type="ECO:0000256" key="4">
    <source>
        <dbReference type="ARBA" id="ARBA00022827"/>
    </source>
</evidence>
<comment type="similarity">
    <text evidence="2">Belongs to the FAD-binding monooxygenase family.</text>
</comment>
<keyword evidence="9" id="KW-1185">Reference proteome</keyword>
<dbReference type="FunFam" id="3.50.50.60:FF:000228">
    <property type="entry name" value="FAD-containing monooxygenase EthA"/>
    <property type="match status" value="1"/>
</dbReference>
<evidence type="ECO:0000256" key="1">
    <source>
        <dbReference type="ARBA" id="ARBA00001974"/>
    </source>
</evidence>
<dbReference type="PANTHER" id="PTHR43872">
    <property type="entry name" value="MONOOXYGENASE, PUTATIVE (AFU_ORTHOLOGUE AFUA_8G02570)-RELATED"/>
    <property type="match status" value="1"/>
</dbReference>
<dbReference type="RefSeq" id="WP_177426669.1">
    <property type="nucleotide sequence ID" value="NZ_PVTI01000025.1"/>
</dbReference>
<keyword evidence="7" id="KW-0503">Monooxygenase</keyword>
<dbReference type="GO" id="GO:0050661">
    <property type="term" value="F:NADP binding"/>
    <property type="evidence" value="ECO:0007669"/>
    <property type="project" value="InterPro"/>
</dbReference>
<dbReference type="Proteomes" id="UP000237822">
    <property type="component" value="Unassembled WGS sequence"/>
</dbReference>
<gene>
    <name evidence="8" type="ORF">BCF74_12549</name>
</gene>
<sequence length="542" mass="59116">MKSLHVDVLIVGAGLSGVGAASRLVQERPDATFAVLESREAMGGTWDLFRYPGIRSDSDMVTFSYPFRPWTRDETLTDGATIREYIADTAREQGIEDRIRYGQRVISASWSSATARWSVRAETDEGLLEHTARFLYVCTGYYSYESGHVVDFPGQETFGGTVIHPQFWPQDFDPTGKRIVVIGSGATAITLIPALAEQGAEHVTMLQRSPTYVLPVPGRDDIGRAVRRVLPERAAYRTVRAWNVVRNVALYEGSRRFPGAVRKGIAALNARGVGRAMVREHFTPRYDPWDQRLCVVPDGDLFRTLRRGDRASVVTDTIETFTPRGIRTSSGRELEADAIVTATGLRIELAGGITFLVDGEPVVPGERFLYKGAMLDGVPNLALCIGYTNNSWTLRADLTSRFVCALLGELRRRGADAVTPRADPGMEEGEMPFSLTSGYVQRAKDLLPKQGLRAPWQARHNYLVDRRLMSVRRLGDPGLEYSVVRRGGDEVVSTSDAPGEEQAQDPGVIEAAAALSAAVAASAAVVAGAELADGPDAETAPS</sequence>
<dbReference type="Gene3D" id="3.50.50.60">
    <property type="entry name" value="FAD/NAD(P)-binding domain"/>
    <property type="match status" value="1"/>
</dbReference>
<organism evidence="8 9">
    <name type="scientific">Knoellia remsis</name>
    <dbReference type="NCBI Taxonomy" id="407159"/>
    <lineage>
        <taxon>Bacteria</taxon>
        <taxon>Bacillati</taxon>
        <taxon>Actinomycetota</taxon>
        <taxon>Actinomycetes</taxon>
        <taxon>Micrococcales</taxon>
        <taxon>Intrasporangiaceae</taxon>
        <taxon>Knoellia</taxon>
    </lineage>
</organism>
<dbReference type="GO" id="GO:0004499">
    <property type="term" value="F:N,N-dimethylaniline monooxygenase activity"/>
    <property type="evidence" value="ECO:0007669"/>
    <property type="project" value="InterPro"/>
</dbReference>
<evidence type="ECO:0000256" key="7">
    <source>
        <dbReference type="ARBA" id="ARBA00023033"/>
    </source>
</evidence>
<reference evidence="8 9" key="1">
    <citation type="submission" date="2018-03" db="EMBL/GenBank/DDBJ databases">
        <title>Genomic Encyclopedia of Archaeal and Bacterial Type Strains, Phase II (KMG-II): from individual species to whole genera.</title>
        <authorList>
            <person name="Goeker M."/>
        </authorList>
    </citation>
    <scope>NUCLEOTIDE SEQUENCE [LARGE SCALE GENOMIC DNA]</scope>
    <source>
        <strain evidence="8 9">ATCC BAA-1496</strain>
    </source>
</reference>
<evidence type="ECO:0000256" key="2">
    <source>
        <dbReference type="ARBA" id="ARBA00010139"/>
    </source>
</evidence>
<dbReference type="PRINTS" id="PR00411">
    <property type="entry name" value="PNDRDTASEI"/>
</dbReference>
<dbReference type="PANTHER" id="PTHR43872:SF1">
    <property type="entry name" value="MONOOXYGENASE, PUTATIVE (AFU_ORTHOLOGUE AFUA_8G02570)-RELATED"/>
    <property type="match status" value="1"/>
</dbReference>
<dbReference type="EMBL" id="PVTI01000025">
    <property type="protein sequence ID" value="PRY54139.1"/>
    <property type="molecule type" value="Genomic_DNA"/>
</dbReference>
<evidence type="ECO:0000256" key="5">
    <source>
        <dbReference type="ARBA" id="ARBA00022857"/>
    </source>
</evidence>